<dbReference type="Pfam" id="PF00583">
    <property type="entry name" value="Acetyltransf_1"/>
    <property type="match status" value="1"/>
</dbReference>
<dbReference type="EMBL" id="RQFP01000001">
    <property type="protein sequence ID" value="TGK96737.1"/>
    <property type="molecule type" value="Genomic_DNA"/>
</dbReference>
<dbReference type="AlphaFoldDB" id="A0A2M9Y5C6"/>
<dbReference type="InterPro" id="IPR016181">
    <property type="entry name" value="Acyl_CoA_acyltransferase"/>
</dbReference>
<dbReference type="InterPro" id="IPR000182">
    <property type="entry name" value="GNAT_dom"/>
</dbReference>
<dbReference type="InterPro" id="IPR050680">
    <property type="entry name" value="YpeA/RimI_acetyltransf"/>
</dbReference>
<sequence>MSHSFRRLSESDLPLILQWESLCFPGEEWTDKMIQTHLEFHVAFGMGDQETKSYALVCETPWEIEIFRIATLPNYRKLGLAKELVFALFQEFPKKEFFLEVKESNTAAIRLYESVGFIELERRKKYYPDGSTAVLMKRNPDE</sequence>
<name>A0A2M9Y5C6_9LEPT</name>
<evidence type="ECO:0000256" key="2">
    <source>
        <dbReference type="ARBA" id="ARBA00023315"/>
    </source>
</evidence>
<dbReference type="SUPFAM" id="SSF55729">
    <property type="entry name" value="Acyl-CoA N-acyltransferases (Nat)"/>
    <property type="match status" value="1"/>
</dbReference>
<dbReference type="PANTHER" id="PTHR43420:SF44">
    <property type="entry name" value="ACETYLTRANSFERASE YPEA"/>
    <property type="match status" value="1"/>
</dbReference>
<evidence type="ECO:0000256" key="1">
    <source>
        <dbReference type="ARBA" id="ARBA00022679"/>
    </source>
</evidence>
<protein>
    <submittedName>
        <fullName evidence="4">GNAT family N-acetyltransferase</fullName>
    </submittedName>
</protein>
<organism evidence="4 5">
    <name type="scientific">Leptospira brenneri</name>
    <dbReference type="NCBI Taxonomy" id="2023182"/>
    <lineage>
        <taxon>Bacteria</taxon>
        <taxon>Pseudomonadati</taxon>
        <taxon>Spirochaetota</taxon>
        <taxon>Spirochaetia</taxon>
        <taxon>Leptospirales</taxon>
        <taxon>Leptospiraceae</taxon>
        <taxon>Leptospira</taxon>
    </lineage>
</organism>
<feature type="domain" description="N-acetyltransferase" evidence="3">
    <location>
        <begin position="3"/>
        <end position="141"/>
    </location>
</feature>
<dbReference type="GO" id="GO:0016747">
    <property type="term" value="F:acyltransferase activity, transferring groups other than amino-acyl groups"/>
    <property type="evidence" value="ECO:0007669"/>
    <property type="project" value="InterPro"/>
</dbReference>
<dbReference type="OrthoDB" id="9797806at2"/>
<evidence type="ECO:0000313" key="4">
    <source>
        <dbReference type="EMBL" id="TGK96737.1"/>
    </source>
</evidence>
<dbReference type="Proteomes" id="UP000297891">
    <property type="component" value="Unassembled WGS sequence"/>
</dbReference>
<dbReference type="RefSeq" id="WP_100789906.1">
    <property type="nucleotide sequence ID" value="NZ_NPDQ01000002.1"/>
</dbReference>
<dbReference type="CDD" id="cd04301">
    <property type="entry name" value="NAT_SF"/>
    <property type="match status" value="1"/>
</dbReference>
<evidence type="ECO:0000259" key="3">
    <source>
        <dbReference type="PROSITE" id="PS51186"/>
    </source>
</evidence>
<keyword evidence="5" id="KW-1185">Reference proteome</keyword>
<proteinExistence type="predicted"/>
<evidence type="ECO:0000313" key="5">
    <source>
        <dbReference type="Proteomes" id="UP000297891"/>
    </source>
</evidence>
<accession>A0A2M9Y5C6</accession>
<keyword evidence="1 4" id="KW-0808">Transferase</keyword>
<dbReference type="PROSITE" id="PS51186">
    <property type="entry name" value="GNAT"/>
    <property type="match status" value="1"/>
</dbReference>
<comment type="caution">
    <text evidence="4">The sequence shown here is derived from an EMBL/GenBank/DDBJ whole genome shotgun (WGS) entry which is preliminary data.</text>
</comment>
<gene>
    <name evidence="4" type="ORF">EHQ30_09115</name>
</gene>
<reference evidence="4" key="1">
    <citation type="journal article" date="2019" name="PLoS Negl. Trop. Dis.">
        <title>Revisiting the worldwide diversity of Leptospira species in the environment.</title>
        <authorList>
            <person name="Vincent A.T."/>
            <person name="Schiettekatte O."/>
            <person name="Bourhy P."/>
            <person name="Veyrier F.J."/>
            <person name="Picardeau M."/>
        </authorList>
    </citation>
    <scope>NUCLEOTIDE SEQUENCE [LARGE SCALE GENOMIC DNA]</scope>
    <source>
        <strain evidence="4">201800277</strain>
    </source>
</reference>
<keyword evidence="2" id="KW-0012">Acyltransferase</keyword>
<dbReference type="Gene3D" id="3.40.630.30">
    <property type="match status" value="1"/>
</dbReference>
<dbReference type="PANTHER" id="PTHR43420">
    <property type="entry name" value="ACETYLTRANSFERASE"/>
    <property type="match status" value="1"/>
</dbReference>